<evidence type="ECO:0000313" key="4">
    <source>
        <dbReference type="EMBL" id="MFC4348205.1"/>
    </source>
</evidence>
<dbReference type="InterPro" id="IPR051331">
    <property type="entry name" value="Chorismate_mutase-related"/>
</dbReference>
<dbReference type="InterPro" id="IPR002701">
    <property type="entry name" value="CM_II_prokaryot"/>
</dbReference>
<comment type="caution">
    <text evidence="4">The sequence shown here is derived from an EMBL/GenBank/DDBJ whole genome shotgun (WGS) entry which is preliminary data.</text>
</comment>
<feature type="domain" description="Chorismate mutase" evidence="3">
    <location>
        <begin position="1"/>
        <end position="91"/>
    </location>
</feature>
<accession>A0ABV8UC56</accession>
<dbReference type="SMART" id="SM00830">
    <property type="entry name" value="CM_2"/>
    <property type="match status" value="1"/>
</dbReference>
<evidence type="ECO:0000259" key="3">
    <source>
        <dbReference type="PROSITE" id="PS51168"/>
    </source>
</evidence>
<evidence type="ECO:0000256" key="1">
    <source>
        <dbReference type="ARBA" id="ARBA00012404"/>
    </source>
</evidence>
<evidence type="ECO:0000313" key="5">
    <source>
        <dbReference type="Proteomes" id="UP001595776"/>
    </source>
</evidence>
<keyword evidence="2" id="KW-0413">Isomerase</keyword>
<dbReference type="RefSeq" id="WP_068146012.1">
    <property type="nucleotide sequence ID" value="NZ_JBHSCR010000007.1"/>
</dbReference>
<dbReference type="InterPro" id="IPR036263">
    <property type="entry name" value="Chorismate_II_sf"/>
</dbReference>
<dbReference type="InterPro" id="IPR036979">
    <property type="entry name" value="CM_dom_sf"/>
</dbReference>
<keyword evidence="5" id="KW-1185">Reference proteome</keyword>
<dbReference type="PROSITE" id="PS51168">
    <property type="entry name" value="CHORISMATE_MUT_2"/>
    <property type="match status" value="1"/>
</dbReference>
<name>A0ABV8UC56_9PROT</name>
<dbReference type="EC" id="5.4.99.5" evidence="1"/>
<dbReference type="PANTHER" id="PTHR38041:SF1">
    <property type="entry name" value="CHORISMATE MUTASE"/>
    <property type="match status" value="1"/>
</dbReference>
<protein>
    <recommendedName>
        <fullName evidence="1">chorismate mutase</fullName>
        <ecNumber evidence="1">5.4.99.5</ecNumber>
    </recommendedName>
</protein>
<gene>
    <name evidence="4" type="ORF">ACFO5Q_10150</name>
</gene>
<dbReference type="Gene3D" id="1.20.59.10">
    <property type="entry name" value="Chorismate mutase"/>
    <property type="match status" value="1"/>
</dbReference>
<organism evidence="4 5">
    <name type="scientific">Kordiimonas lipolytica</name>
    <dbReference type="NCBI Taxonomy" id="1662421"/>
    <lineage>
        <taxon>Bacteria</taxon>
        <taxon>Pseudomonadati</taxon>
        <taxon>Pseudomonadota</taxon>
        <taxon>Alphaproteobacteria</taxon>
        <taxon>Kordiimonadales</taxon>
        <taxon>Kordiimonadaceae</taxon>
        <taxon>Kordiimonas</taxon>
    </lineage>
</organism>
<dbReference type="Pfam" id="PF01817">
    <property type="entry name" value="CM_2"/>
    <property type="match status" value="1"/>
</dbReference>
<dbReference type="SUPFAM" id="SSF48600">
    <property type="entry name" value="Chorismate mutase II"/>
    <property type="match status" value="1"/>
</dbReference>
<dbReference type="Proteomes" id="UP001595776">
    <property type="component" value="Unassembled WGS sequence"/>
</dbReference>
<evidence type="ECO:0000256" key="2">
    <source>
        <dbReference type="ARBA" id="ARBA00023235"/>
    </source>
</evidence>
<sequence>MKQCKTMAEVREEIDRVDRLIVPLLLERLQYIAQAGHIKPNRSAVRDNWRVEDVVSKAKSVAEQQSGNQSYIEDIYRHLIEWSINHEFGVWDMAHQDVSEG</sequence>
<dbReference type="EMBL" id="JBHSCR010000007">
    <property type="protein sequence ID" value="MFC4348205.1"/>
    <property type="molecule type" value="Genomic_DNA"/>
</dbReference>
<dbReference type="PANTHER" id="PTHR38041">
    <property type="entry name" value="CHORISMATE MUTASE"/>
    <property type="match status" value="1"/>
</dbReference>
<proteinExistence type="predicted"/>
<reference evidence="5" key="1">
    <citation type="journal article" date="2019" name="Int. J. Syst. Evol. Microbiol.">
        <title>The Global Catalogue of Microorganisms (GCM) 10K type strain sequencing project: providing services to taxonomists for standard genome sequencing and annotation.</title>
        <authorList>
            <consortium name="The Broad Institute Genomics Platform"/>
            <consortium name="The Broad Institute Genome Sequencing Center for Infectious Disease"/>
            <person name="Wu L."/>
            <person name="Ma J."/>
        </authorList>
    </citation>
    <scope>NUCLEOTIDE SEQUENCE [LARGE SCALE GENOMIC DNA]</scope>
    <source>
        <strain evidence="5">CGMCC 1.15304</strain>
    </source>
</reference>